<organism evidence="2">
    <name type="scientific">Hexamita inflata</name>
    <dbReference type="NCBI Taxonomy" id="28002"/>
    <lineage>
        <taxon>Eukaryota</taxon>
        <taxon>Metamonada</taxon>
        <taxon>Diplomonadida</taxon>
        <taxon>Hexamitidae</taxon>
        <taxon>Hexamitinae</taxon>
        <taxon>Hexamita</taxon>
    </lineage>
</organism>
<proteinExistence type="predicted"/>
<keyword evidence="1" id="KW-0812">Transmembrane</keyword>
<reference evidence="2" key="1">
    <citation type="submission" date="2023-06" db="EMBL/GenBank/DDBJ databases">
        <authorList>
            <person name="Kurt Z."/>
        </authorList>
    </citation>
    <scope>NUCLEOTIDE SEQUENCE</scope>
</reference>
<sequence>MLSILSNTIQLAYVPTEIKNCFTVNSSVELSRETNTVCVNFEPSSNALCQDLPRGLNVSVTLSELADEVYDYVYDFNYSATRQFCFVCPECAGTTFFKSSYARVSLTSVAKTTSFTAGKIFRVQADYSKCFFESRFDPDEYYSQLAVEKHRLCFKAASTFRCTVLSKVYSVNSIKVSLQFSDREPLDFVYTGETALNTYFTDAGAYPSARPYSFHTVCFTSADNIYYIFAFNNFQQAQITLNITNNNVFRILSTKAHIFKFVNNEDNMNNFTLIPTTLEYQFRGVPNNNAILIQKFVEDNNILNATIKLIISSWNTAELKQTYYQYVDIYEIFNYSSPSNYITCFGVSDFDDCKKSIQQVRGMNTMNLRMSTQLYYYNNSDKDVLAVGQNIISSKLNNCWNDLVGVVDNTGMTVLLSYYNNSPCVFDERTDIILRINVENNTFEEYAGTILKTNLSFQTRQQEIRLSFNQTIADLILNTEYIMLQASNIEDTEILQELQFYNVTVKLTNQPIIEIVIYDALLLAGSLLVALFYAVCRSPLQQYFTNRRNARQHIKSIEKTLQSNIETQEVPP</sequence>
<evidence type="ECO:0000313" key="4">
    <source>
        <dbReference type="Proteomes" id="UP001642409"/>
    </source>
</evidence>
<keyword evidence="1" id="KW-1133">Transmembrane helix</keyword>
<protein>
    <recommendedName>
        <fullName evidence="5">Transmembrane protein</fullName>
    </recommendedName>
</protein>
<evidence type="ECO:0000313" key="3">
    <source>
        <dbReference type="EMBL" id="CAL6084585.1"/>
    </source>
</evidence>
<keyword evidence="4" id="KW-1185">Reference proteome</keyword>
<gene>
    <name evidence="2" type="ORF">HINF_LOCUS47233</name>
    <name evidence="3" type="ORF">HINF_LOCUS62275</name>
</gene>
<dbReference type="Proteomes" id="UP001642409">
    <property type="component" value="Unassembled WGS sequence"/>
</dbReference>
<evidence type="ECO:0008006" key="5">
    <source>
        <dbReference type="Google" id="ProtNLM"/>
    </source>
</evidence>
<dbReference type="AlphaFoldDB" id="A0AA86QJR2"/>
<keyword evidence="1" id="KW-0472">Membrane</keyword>
<dbReference type="EMBL" id="CAXDID020000380">
    <property type="protein sequence ID" value="CAL6084585.1"/>
    <property type="molecule type" value="Genomic_DNA"/>
</dbReference>
<reference evidence="3 4" key="2">
    <citation type="submission" date="2024-07" db="EMBL/GenBank/DDBJ databases">
        <authorList>
            <person name="Akdeniz Z."/>
        </authorList>
    </citation>
    <scope>NUCLEOTIDE SEQUENCE [LARGE SCALE GENOMIC DNA]</scope>
</reference>
<comment type="caution">
    <text evidence="2">The sequence shown here is derived from an EMBL/GenBank/DDBJ whole genome shotgun (WGS) entry which is preliminary data.</text>
</comment>
<evidence type="ECO:0000256" key="1">
    <source>
        <dbReference type="SAM" id="Phobius"/>
    </source>
</evidence>
<accession>A0AA86QJR2</accession>
<dbReference type="EMBL" id="CATOUU010000919">
    <property type="protein sequence ID" value="CAI9959588.1"/>
    <property type="molecule type" value="Genomic_DNA"/>
</dbReference>
<name>A0AA86QJR2_9EUKA</name>
<feature type="transmembrane region" description="Helical" evidence="1">
    <location>
        <begin position="515"/>
        <end position="536"/>
    </location>
</feature>
<evidence type="ECO:0000313" key="2">
    <source>
        <dbReference type="EMBL" id="CAI9959588.1"/>
    </source>
</evidence>